<evidence type="ECO:0000256" key="1">
    <source>
        <dbReference type="SAM" id="MobiDB-lite"/>
    </source>
</evidence>
<dbReference type="Proteomes" id="UP000026962">
    <property type="component" value="Chromosome 11"/>
</dbReference>
<protein>
    <submittedName>
        <fullName evidence="2">Uncharacterized protein</fullName>
    </submittedName>
</protein>
<feature type="compositionally biased region" description="Basic residues" evidence="1">
    <location>
        <begin position="9"/>
        <end position="36"/>
    </location>
</feature>
<dbReference type="HOGENOM" id="CLU_2519240_0_0_1"/>
<organism evidence="2">
    <name type="scientific">Oryza punctata</name>
    <name type="common">Red rice</name>
    <dbReference type="NCBI Taxonomy" id="4537"/>
    <lineage>
        <taxon>Eukaryota</taxon>
        <taxon>Viridiplantae</taxon>
        <taxon>Streptophyta</taxon>
        <taxon>Embryophyta</taxon>
        <taxon>Tracheophyta</taxon>
        <taxon>Spermatophyta</taxon>
        <taxon>Magnoliopsida</taxon>
        <taxon>Liliopsida</taxon>
        <taxon>Poales</taxon>
        <taxon>Poaceae</taxon>
        <taxon>BOP clade</taxon>
        <taxon>Oryzoideae</taxon>
        <taxon>Oryzeae</taxon>
        <taxon>Oryzinae</taxon>
        <taxon>Oryza</taxon>
    </lineage>
</organism>
<accession>A0A0E0MDA7</accession>
<sequence>MPLNQLDRPRRRGKRKDRPKRERRTKRRKRRRKRTSKWSSVPPDCKTHRSHHREGHLDHSAREPLLRTGGTLPISRLVLLGVERG</sequence>
<proteinExistence type="predicted"/>
<feature type="region of interest" description="Disordered" evidence="1">
    <location>
        <begin position="1"/>
        <end position="72"/>
    </location>
</feature>
<dbReference type="AlphaFoldDB" id="A0A0E0MDA7"/>
<evidence type="ECO:0000313" key="2">
    <source>
        <dbReference type="EnsemblPlants" id="OPUNC11G05120.1"/>
    </source>
</evidence>
<evidence type="ECO:0000313" key="3">
    <source>
        <dbReference type="Proteomes" id="UP000026962"/>
    </source>
</evidence>
<reference evidence="2" key="2">
    <citation type="submission" date="2018-05" db="EMBL/GenBank/DDBJ databases">
        <title>OpunRS2 (Oryza punctata Reference Sequence Version 2).</title>
        <authorList>
            <person name="Zhang J."/>
            <person name="Kudrna D."/>
            <person name="Lee S."/>
            <person name="Talag J."/>
            <person name="Welchert J."/>
            <person name="Wing R.A."/>
        </authorList>
    </citation>
    <scope>NUCLEOTIDE SEQUENCE [LARGE SCALE GENOMIC DNA]</scope>
</reference>
<feature type="compositionally biased region" description="Basic and acidic residues" evidence="1">
    <location>
        <begin position="55"/>
        <end position="65"/>
    </location>
</feature>
<dbReference type="EnsemblPlants" id="OPUNC11G05120.1">
    <property type="protein sequence ID" value="OPUNC11G05120.1"/>
    <property type="gene ID" value="OPUNC11G05120"/>
</dbReference>
<dbReference type="Gramene" id="OPUNC11G05120.1">
    <property type="protein sequence ID" value="OPUNC11G05120.1"/>
    <property type="gene ID" value="OPUNC11G05120"/>
</dbReference>
<reference evidence="2" key="1">
    <citation type="submission" date="2015-04" db="UniProtKB">
        <authorList>
            <consortium name="EnsemblPlants"/>
        </authorList>
    </citation>
    <scope>IDENTIFICATION</scope>
</reference>
<name>A0A0E0MDA7_ORYPU</name>
<keyword evidence="3" id="KW-1185">Reference proteome</keyword>